<sequence length="302" mass="32636">MNTLSETRKTEVAELLVGAIDLHCHSGPAAMPRILDHHEALMDAAGAGFRAVLYKDHFYLGVAHAVMLEKLFPETGVRLYSGVALNNASGGINPHAVNHAANIGAKIVWLPTLSAANHIAQTEGAAKNFPKTARRMLPPIPLSALDANGNITDDTKMVLDLVAEADMILAGGHLPASELIQVFEEAGRRGVKRMLVNHPTYVVGCTDDDMRELVRLGAYLEHSICMFIEGKALEFTPQDLAHYIEIAGADRTVLSSDLGLQGSPRPIEGFRQIVALLLDLQISKADIRKMIGDNAAWLLDIS</sequence>
<dbReference type="RefSeq" id="WP_110034162.1">
    <property type="nucleotide sequence ID" value="NZ_QGTR01000007.1"/>
</dbReference>
<dbReference type="Proteomes" id="UP000246352">
    <property type="component" value="Unassembled WGS sequence"/>
</dbReference>
<proteinExistence type="predicted"/>
<dbReference type="Pfam" id="PF19799">
    <property type="entry name" value="DUF6282"/>
    <property type="match status" value="1"/>
</dbReference>
<protein>
    <recommendedName>
        <fullName evidence="3">Amidohydrolase family protein</fullName>
    </recommendedName>
</protein>
<gene>
    <name evidence="1" type="ORF">DFR52_10716</name>
</gene>
<dbReference type="AlphaFoldDB" id="A0A317PGS0"/>
<evidence type="ECO:0000313" key="1">
    <source>
        <dbReference type="EMBL" id="PWV97105.1"/>
    </source>
</evidence>
<organism evidence="1 2">
    <name type="scientific">Hoeflea marina</name>
    <dbReference type="NCBI Taxonomy" id="274592"/>
    <lineage>
        <taxon>Bacteria</taxon>
        <taxon>Pseudomonadati</taxon>
        <taxon>Pseudomonadota</taxon>
        <taxon>Alphaproteobacteria</taxon>
        <taxon>Hyphomicrobiales</taxon>
        <taxon>Rhizobiaceae</taxon>
        <taxon>Hoeflea</taxon>
    </lineage>
</organism>
<dbReference type="InterPro" id="IPR032466">
    <property type="entry name" value="Metal_Hydrolase"/>
</dbReference>
<evidence type="ECO:0000313" key="2">
    <source>
        <dbReference type="Proteomes" id="UP000246352"/>
    </source>
</evidence>
<dbReference type="EMBL" id="QGTR01000007">
    <property type="protein sequence ID" value="PWV97105.1"/>
    <property type="molecule type" value="Genomic_DNA"/>
</dbReference>
<keyword evidence="2" id="KW-1185">Reference proteome</keyword>
<dbReference type="Gene3D" id="3.20.20.140">
    <property type="entry name" value="Metal-dependent hydrolases"/>
    <property type="match status" value="1"/>
</dbReference>
<comment type="caution">
    <text evidence="1">The sequence shown here is derived from an EMBL/GenBank/DDBJ whole genome shotgun (WGS) entry which is preliminary data.</text>
</comment>
<name>A0A317PGS0_9HYPH</name>
<dbReference type="InterPro" id="IPR046249">
    <property type="entry name" value="DUF6282"/>
</dbReference>
<accession>A0A317PGS0</accession>
<reference evidence="1 2" key="1">
    <citation type="submission" date="2018-05" db="EMBL/GenBank/DDBJ databases">
        <title>Genomic Encyclopedia of Type Strains, Phase IV (KMG-IV): sequencing the most valuable type-strain genomes for metagenomic binning, comparative biology and taxonomic classification.</title>
        <authorList>
            <person name="Goeker M."/>
        </authorList>
    </citation>
    <scope>NUCLEOTIDE SEQUENCE [LARGE SCALE GENOMIC DNA]</scope>
    <source>
        <strain evidence="1 2">DSM 16791</strain>
    </source>
</reference>
<evidence type="ECO:0008006" key="3">
    <source>
        <dbReference type="Google" id="ProtNLM"/>
    </source>
</evidence>
<dbReference type="OrthoDB" id="9789440at2"/>
<dbReference type="SUPFAM" id="SSF51556">
    <property type="entry name" value="Metallo-dependent hydrolases"/>
    <property type="match status" value="1"/>
</dbReference>